<proteinExistence type="predicted"/>
<dbReference type="EMBL" id="JAJSOF020000015">
    <property type="protein sequence ID" value="KAJ4440816.1"/>
    <property type="molecule type" value="Genomic_DNA"/>
</dbReference>
<gene>
    <name evidence="1" type="ORF">ANN_10662</name>
</gene>
<dbReference type="PANTHER" id="PTHR46601:SF1">
    <property type="entry name" value="ADF-H DOMAIN-CONTAINING PROTEIN"/>
    <property type="match status" value="1"/>
</dbReference>
<keyword evidence="2" id="KW-1185">Reference proteome</keyword>
<accession>A0ABQ8T2W1</accession>
<reference evidence="1 2" key="1">
    <citation type="journal article" date="2022" name="Allergy">
        <title>Genome assembly and annotation of Periplaneta americana reveal a comprehensive cockroach allergen profile.</title>
        <authorList>
            <person name="Wang L."/>
            <person name="Xiong Q."/>
            <person name="Saelim N."/>
            <person name="Wang L."/>
            <person name="Nong W."/>
            <person name="Wan A.T."/>
            <person name="Shi M."/>
            <person name="Liu X."/>
            <person name="Cao Q."/>
            <person name="Hui J.H.L."/>
            <person name="Sookrung N."/>
            <person name="Leung T.F."/>
            <person name="Tungtrongchitr A."/>
            <person name="Tsui S.K.W."/>
        </authorList>
    </citation>
    <scope>NUCLEOTIDE SEQUENCE [LARGE SCALE GENOMIC DNA]</scope>
    <source>
        <strain evidence="1">PWHHKU_190912</strain>
    </source>
</reference>
<dbReference type="Proteomes" id="UP001148838">
    <property type="component" value="Unassembled WGS sequence"/>
</dbReference>
<sequence>MIRISKQIAAEKGILAAPNPKAGKSLGTFIVEKVVQFYNSDDVSRVMAGKNNFVSVKEDGNRVHKQKRLILCNLKETYQCFKEQYPDIKIGFSKFCELRPKECVLPGTSGTHSVCVCAHHENFKLMLDGINVSRLTANSEPVLTNYKDCLSQIICNPPSSTCYLKKCDACRELKK</sequence>
<evidence type="ECO:0000313" key="2">
    <source>
        <dbReference type="Proteomes" id="UP001148838"/>
    </source>
</evidence>
<name>A0ABQ8T2W1_PERAM</name>
<protein>
    <submittedName>
        <fullName evidence="1">Uncharacterized protein</fullName>
    </submittedName>
</protein>
<comment type="caution">
    <text evidence="1">The sequence shown here is derived from an EMBL/GenBank/DDBJ whole genome shotgun (WGS) entry which is preliminary data.</text>
</comment>
<organism evidence="1 2">
    <name type="scientific">Periplaneta americana</name>
    <name type="common">American cockroach</name>
    <name type="synonym">Blatta americana</name>
    <dbReference type="NCBI Taxonomy" id="6978"/>
    <lineage>
        <taxon>Eukaryota</taxon>
        <taxon>Metazoa</taxon>
        <taxon>Ecdysozoa</taxon>
        <taxon>Arthropoda</taxon>
        <taxon>Hexapoda</taxon>
        <taxon>Insecta</taxon>
        <taxon>Pterygota</taxon>
        <taxon>Neoptera</taxon>
        <taxon>Polyneoptera</taxon>
        <taxon>Dictyoptera</taxon>
        <taxon>Blattodea</taxon>
        <taxon>Blattoidea</taxon>
        <taxon>Blattidae</taxon>
        <taxon>Blattinae</taxon>
        <taxon>Periplaneta</taxon>
    </lineage>
</organism>
<dbReference type="PANTHER" id="PTHR46601">
    <property type="entry name" value="ULP_PROTEASE DOMAIN-CONTAINING PROTEIN"/>
    <property type="match status" value="1"/>
</dbReference>
<evidence type="ECO:0000313" key="1">
    <source>
        <dbReference type="EMBL" id="KAJ4440816.1"/>
    </source>
</evidence>